<evidence type="ECO:0000313" key="5">
    <source>
        <dbReference type="EMBL" id="MBB6569568.1"/>
    </source>
</evidence>
<dbReference type="EMBL" id="JACHKF010000001">
    <property type="protein sequence ID" value="MBB6569568.1"/>
    <property type="molecule type" value="Genomic_DNA"/>
</dbReference>
<feature type="domain" description="Outer membrane channel protein CpnT-like N-terminal" evidence="4">
    <location>
        <begin position="1"/>
        <end position="137"/>
    </location>
</feature>
<dbReference type="InterPro" id="IPR010427">
    <property type="entry name" value="DUF1023"/>
</dbReference>
<evidence type="ECO:0000313" key="7">
    <source>
        <dbReference type="Proteomes" id="UP000534306"/>
    </source>
</evidence>
<dbReference type="EMBL" id="JABJRC010000002">
    <property type="protein sequence ID" value="NOL40598.1"/>
    <property type="molecule type" value="Genomic_DNA"/>
</dbReference>
<sequence>MIPEPTSALNLWPQVRAISGWPQTNELEVETLAKSLTDAARALERPAGLSTGPGDASWPDDAGREYAASTRSVLTKAAETATATDQLATAASSFASLVAGTKTSLTGLINLNLPLYASLSLLPAAVRGPAEAFFVSQVGLFAKGVMTAAATQAGTLGQVQTALTPGGDANRTPLPPPPPNGTAQQNADWWKSLTPDQQQQYLREQPGRIGNLNGLPSEVRDQANRSVLNANRAATQAERDRLQAELNRVGSAPGRAAERSRLQNQLAAVEDRLQGLNNLQQTLDSVKPGTFDTMGRELDRYYLLGFDPTGNGRFIVAHGNPDRTPNIATFVPGAASGLNESGRALERGDNLYDAATRAGAEPGSTAVITWLGYDSPGLGEAFGSYAPAQAAAPALTQFQQGLTVARGGLDANTTLVGHSYGARVIGTAASATPGLADQVVAAGALDFGVNPSGRMIQSTAELHLPQDKVWVVEHRLDAAADATTPVVPDAGGYGVVEDVGAPGGDPSRPEFGASVVGAEPGPYRDSYVGLGGYATEPFSDAHGNMFDPDPGHRAGLDRMGGVIVNGRAE</sequence>
<dbReference type="SUPFAM" id="SSF53474">
    <property type="entry name" value="alpha/beta-Hydrolases"/>
    <property type="match status" value="1"/>
</dbReference>
<evidence type="ECO:0008006" key="9">
    <source>
        <dbReference type="Google" id="ProtNLM"/>
    </source>
</evidence>
<reference evidence="5 8" key="2">
    <citation type="submission" date="2020-08" db="EMBL/GenBank/DDBJ databases">
        <title>Sequencing the genomes of 1000 actinobacteria strains.</title>
        <authorList>
            <person name="Klenk H.-P."/>
        </authorList>
    </citation>
    <scope>NUCLEOTIDE SEQUENCE [LARGE SCALE GENOMIC DNA]</scope>
    <source>
        <strain evidence="5 8">DSM 15626</strain>
    </source>
</reference>
<dbReference type="InterPro" id="IPR057746">
    <property type="entry name" value="CpnT-like_N"/>
</dbReference>
<dbReference type="Pfam" id="PF25547">
    <property type="entry name" value="WXG100_2"/>
    <property type="match status" value="1"/>
</dbReference>
<dbReference type="RefSeq" id="WP_171673088.1">
    <property type="nucleotide sequence ID" value="NZ_BAAAGT010000002.1"/>
</dbReference>
<organism evidence="6 7">
    <name type="scientific">Kribbella sandramycini</name>
    <dbReference type="NCBI Taxonomy" id="60450"/>
    <lineage>
        <taxon>Bacteria</taxon>
        <taxon>Bacillati</taxon>
        <taxon>Actinomycetota</taxon>
        <taxon>Actinomycetes</taxon>
        <taxon>Propionibacteriales</taxon>
        <taxon>Kribbellaceae</taxon>
        <taxon>Kribbella</taxon>
    </lineage>
</organism>
<evidence type="ECO:0000259" key="3">
    <source>
        <dbReference type="Pfam" id="PF06259"/>
    </source>
</evidence>
<proteinExistence type="predicted"/>
<evidence type="ECO:0000313" key="8">
    <source>
        <dbReference type="Proteomes" id="UP000553957"/>
    </source>
</evidence>
<keyword evidence="7" id="KW-1185">Reference proteome</keyword>
<evidence type="ECO:0000259" key="4">
    <source>
        <dbReference type="Pfam" id="PF25547"/>
    </source>
</evidence>
<feature type="domain" description="DUF1023" evidence="3">
    <location>
        <begin position="307"/>
        <end position="478"/>
    </location>
</feature>
<evidence type="ECO:0000313" key="6">
    <source>
        <dbReference type="EMBL" id="NOL40598.1"/>
    </source>
</evidence>
<dbReference type="InterPro" id="IPR029058">
    <property type="entry name" value="AB_hydrolase_fold"/>
</dbReference>
<dbReference type="Proteomes" id="UP000534306">
    <property type="component" value="Unassembled WGS sequence"/>
</dbReference>
<name>A0A7Y4KXQ5_9ACTN</name>
<comment type="caution">
    <text evidence="6">The sequence shown here is derived from an EMBL/GenBank/DDBJ whole genome shotgun (WGS) entry which is preliminary data.</text>
</comment>
<evidence type="ECO:0000256" key="2">
    <source>
        <dbReference type="SAM" id="MobiDB-lite"/>
    </source>
</evidence>
<protein>
    <recommendedName>
        <fullName evidence="9">Alpha/beta hydrolase family protein</fullName>
    </recommendedName>
</protein>
<dbReference type="Proteomes" id="UP000553957">
    <property type="component" value="Unassembled WGS sequence"/>
</dbReference>
<reference evidence="6 7" key="1">
    <citation type="submission" date="2020-05" db="EMBL/GenBank/DDBJ databases">
        <title>Genome sequence of Kribbella sandramycini ATCC 39419.</title>
        <authorList>
            <person name="Maclea K.S."/>
            <person name="Fair J.L."/>
        </authorList>
    </citation>
    <scope>NUCLEOTIDE SEQUENCE [LARGE SCALE GENOMIC DNA]</scope>
    <source>
        <strain evidence="6 7">ATCC 39419</strain>
    </source>
</reference>
<keyword evidence="1" id="KW-0175">Coiled coil</keyword>
<feature type="region of interest" description="Disordered" evidence="2">
    <location>
        <begin position="162"/>
        <end position="186"/>
    </location>
</feature>
<accession>A0A7Y4KXQ5</accession>
<dbReference type="AlphaFoldDB" id="A0A7Y4KXQ5"/>
<dbReference type="Pfam" id="PF06259">
    <property type="entry name" value="Abhydrolase_8"/>
    <property type="match status" value="1"/>
</dbReference>
<gene>
    <name evidence="5" type="ORF">HNR71_005205</name>
    <name evidence="6" type="ORF">HPO96_10110</name>
</gene>
<evidence type="ECO:0000256" key="1">
    <source>
        <dbReference type="SAM" id="Coils"/>
    </source>
</evidence>
<feature type="coiled-coil region" evidence="1">
    <location>
        <begin position="220"/>
        <end position="279"/>
    </location>
</feature>